<reference evidence="2 3" key="1">
    <citation type="journal article" date="2021" name="Elife">
        <title>Chloroplast acquisition without the gene transfer in kleptoplastic sea slugs, Plakobranchus ocellatus.</title>
        <authorList>
            <person name="Maeda T."/>
            <person name="Takahashi S."/>
            <person name="Yoshida T."/>
            <person name="Shimamura S."/>
            <person name="Takaki Y."/>
            <person name="Nagai Y."/>
            <person name="Toyoda A."/>
            <person name="Suzuki Y."/>
            <person name="Arimoto A."/>
            <person name="Ishii H."/>
            <person name="Satoh N."/>
            <person name="Nishiyama T."/>
            <person name="Hasebe M."/>
            <person name="Maruyama T."/>
            <person name="Minagawa J."/>
            <person name="Obokata J."/>
            <person name="Shigenobu S."/>
        </authorList>
    </citation>
    <scope>NUCLEOTIDE SEQUENCE [LARGE SCALE GENOMIC DNA]</scope>
</reference>
<comment type="caution">
    <text evidence="2">The sequence shown here is derived from an EMBL/GenBank/DDBJ whole genome shotgun (WGS) entry which is preliminary data.</text>
</comment>
<dbReference type="AlphaFoldDB" id="A0AAV4E4Z6"/>
<evidence type="ECO:0000313" key="3">
    <source>
        <dbReference type="Proteomes" id="UP000735302"/>
    </source>
</evidence>
<accession>A0AAV4E4Z6</accession>
<evidence type="ECO:0000313" key="2">
    <source>
        <dbReference type="EMBL" id="GFO50696.1"/>
    </source>
</evidence>
<dbReference type="Proteomes" id="UP000735302">
    <property type="component" value="Unassembled WGS sequence"/>
</dbReference>
<protein>
    <submittedName>
        <fullName evidence="2">Uncharacterized protein</fullName>
    </submittedName>
</protein>
<feature type="compositionally biased region" description="Basic and acidic residues" evidence="1">
    <location>
        <begin position="70"/>
        <end position="90"/>
    </location>
</feature>
<sequence length="163" mass="18612">MITLTFSEVTLRLLYRDDDDDEERTTTTMMMVIMKLKMVNKMMMIISKRTMMQRGFERSTTILGGVGERIGGKDGDIERSEEKRRAEEKRMNACKERLRKLDEKSVISDPKKVQAMASLSLSAESITNSTQYCDRPVRADSKNSPGRTGLLEDAKHFICMSSL</sequence>
<name>A0AAV4E4Z6_9GAST</name>
<organism evidence="2 3">
    <name type="scientific">Plakobranchus ocellatus</name>
    <dbReference type="NCBI Taxonomy" id="259542"/>
    <lineage>
        <taxon>Eukaryota</taxon>
        <taxon>Metazoa</taxon>
        <taxon>Spiralia</taxon>
        <taxon>Lophotrochozoa</taxon>
        <taxon>Mollusca</taxon>
        <taxon>Gastropoda</taxon>
        <taxon>Heterobranchia</taxon>
        <taxon>Euthyneura</taxon>
        <taxon>Panpulmonata</taxon>
        <taxon>Sacoglossa</taxon>
        <taxon>Placobranchoidea</taxon>
        <taxon>Plakobranchidae</taxon>
        <taxon>Plakobranchus</taxon>
    </lineage>
</organism>
<dbReference type="EMBL" id="BLXT01008617">
    <property type="protein sequence ID" value="GFO50696.1"/>
    <property type="molecule type" value="Genomic_DNA"/>
</dbReference>
<proteinExistence type="predicted"/>
<feature type="region of interest" description="Disordered" evidence="1">
    <location>
        <begin position="67"/>
        <end position="90"/>
    </location>
</feature>
<gene>
    <name evidence="2" type="ORF">PoB_007720100</name>
</gene>
<evidence type="ECO:0000256" key="1">
    <source>
        <dbReference type="SAM" id="MobiDB-lite"/>
    </source>
</evidence>
<keyword evidence="3" id="KW-1185">Reference proteome</keyword>